<proteinExistence type="inferred from homology"/>
<dbReference type="Proteomes" id="UP001198242">
    <property type="component" value="Unassembled WGS sequence"/>
</dbReference>
<dbReference type="Pfam" id="PF00877">
    <property type="entry name" value="NLPC_P60"/>
    <property type="match status" value="1"/>
</dbReference>
<dbReference type="PROSITE" id="PS51935">
    <property type="entry name" value="NLPC_P60"/>
    <property type="match status" value="1"/>
</dbReference>
<dbReference type="AlphaFoldDB" id="A0AAE3JAH5"/>
<evidence type="ECO:0000313" key="10">
    <source>
        <dbReference type="Proteomes" id="UP001198242"/>
    </source>
</evidence>
<feature type="region of interest" description="Disordered" evidence="6">
    <location>
        <begin position="313"/>
        <end position="345"/>
    </location>
</feature>
<organism evidence="9 10">
    <name type="scientific">Hominilimicola fabiformis</name>
    <dbReference type="NCBI Taxonomy" id="2885356"/>
    <lineage>
        <taxon>Bacteria</taxon>
        <taxon>Bacillati</taxon>
        <taxon>Bacillota</taxon>
        <taxon>Clostridia</taxon>
        <taxon>Eubacteriales</taxon>
        <taxon>Oscillospiraceae</taxon>
        <taxon>Hominilimicola</taxon>
    </lineage>
</organism>
<keyword evidence="10" id="KW-1185">Reference proteome</keyword>
<keyword evidence="2" id="KW-0645">Protease</keyword>
<evidence type="ECO:0000256" key="1">
    <source>
        <dbReference type="ARBA" id="ARBA00007074"/>
    </source>
</evidence>
<feature type="compositionally biased region" description="Basic and acidic residues" evidence="6">
    <location>
        <begin position="130"/>
        <end position="141"/>
    </location>
</feature>
<feature type="coiled-coil region" evidence="5">
    <location>
        <begin position="470"/>
        <end position="500"/>
    </location>
</feature>
<keyword evidence="5" id="KW-0175">Coiled coil</keyword>
<keyword evidence="7" id="KW-0472">Membrane</keyword>
<dbReference type="InterPro" id="IPR051202">
    <property type="entry name" value="Peptidase_C40"/>
</dbReference>
<evidence type="ECO:0000256" key="7">
    <source>
        <dbReference type="SAM" id="Phobius"/>
    </source>
</evidence>
<dbReference type="GO" id="GO:0008234">
    <property type="term" value="F:cysteine-type peptidase activity"/>
    <property type="evidence" value="ECO:0007669"/>
    <property type="project" value="UniProtKB-KW"/>
</dbReference>
<dbReference type="InterPro" id="IPR038765">
    <property type="entry name" value="Papain-like_cys_pep_sf"/>
</dbReference>
<accession>A0AAE3JAH5</accession>
<gene>
    <name evidence="9" type="ORF">LKE05_11840</name>
</gene>
<evidence type="ECO:0000256" key="6">
    <source>
        <dbReference type="SAM" id="MobiDB-lite"/>
    </source>
</evidence>
<feature type="compositionally biased region" description="Basic and acidic residues" evidence="6">
    <location>
        <begin position="274"/>
        <end position="284"/>
    </location>
</feature>
<dbReference type="Gene3D" id="3.90.1720.10">
    <property type="entry name" value="endopeptidase domain like (from Nostoc punctiforme)"/>
    <property type="match status" value="1"/>
</dbReference>
<feature type="region of interest" description="Disordered" evidence="6">
    <location>
        <begin position="248"/>
        <end position="287"/>
    </location>
</feature>
<dbReference type="GO" id="GO:0006508">
    <property type="term" value="P:proteolysis"/>
    <property type="evidence" value="ECO:0007669"/>
    <property type="project" value="UniProtKB-KW"/>
</dbReference>
<name>A0AAE3JAH5_9FIRM</name>
<dbReference type="PANTHER" id="PTHR47053:SF1">
    <property type="entry name" value="MUREIN DD-ENDOPEPTIDASE MEPH-RELATED"/>
    <property type="match status" value="1"/>
</dbReference>
<feature type="region of interest" description="Disordered" evidence="6">
    <location>
        <begin position="50"/>
        <end position="218"/>
    </location>
</feature>
<feature type="compositionally biased region" description="Basic and acidic residues" evidence="6">
    <location>
        <begin position="248"/>
        <end position="265"/>
    </location>
</feature>
<keyword evidence="4" id="KW-0788">Thiol protease</keyword>
<dbReference type="SUPFAM" id="SSF54001">
    <property type="entry name" value="Cysteine proteinases"/>
    <property type="match status" value="1"/>
</dbReference>
<reference evidence="9 10" key="1">
    <citation type="submission" date="2021-10" db="EMBL/GenBank/DDBJ databases">
        <title>Anaerobic single-cell dispensing facilitates the cultivation of human gut bacteria.</title>
        <authorList>
            <person name="Afrizal A."/>
        </authorList>
    </citation>
    <scope>NUCLEOTIDE SEQUENCE [LARGE SCALE GENOMIC DNA]</scope>
    <source>
        <strain evidence="9 10">CLA-AA-H232</strain>
    </source>
</reference>
<dbReference type="PANTHER" id="PTHR47053">
    <property type="entry name" value="MUREIN DD-ENDOPEPTIDASE MEPH-RELATED"/>
    <property type="match status" value="1"/>
</dbReference>
<keyword evidence="7" id="KW-1133">Transmembrane helix</keyword>
<feature type="compositionally biased region" description="Polar residues" evidence="6">
    <location>
        <begin position="109"/>
        <end position="118"/>
    </location>
</feature>
<feature type="compositionally biased region" description="Basic and acidic residues" evidence="6">
    <location>
        <begin position="313"/>
        <end position="323"/>
    </location>
</feature>
<feature type="compositionally biased region" description="Polar residues" evidence="6">
    <location>
        <begin position="57"/>
        <end position="79"/>
    </location>
</feature>
<evidence type="ECO:0000256" key="3">
    <source>
        <dbReference type="ARBA" id="ARBA00022801"/>
    </source>
</evidence>
<protein>
    <submittedName>
        <fullName evidence="9">NlpC/P60 family protein</fullName>
    </submittedName>
</protein>
<dbReference type="NCBIfam" id="NF045974">
    <property type="entry name" value="conju_CD1108"/>
    <property type="match status" value="1"/>
</dbReference>
<feature type="domain" description="NlpC/P60" evidence="8">
    <location>
        <begin position="717"/>
        <end position="842"/>
    </location>
</feature>
<comment type="similarity">
    <text evidence="1">Belongs to the peptidase C40 family.</text>
</comment>
<dbReference type="RefSeq" id="WP_147514647.1">
    <property type="nucleotide sequence ID" value="NZ_JAJEQM010000018.1"/>
</dbReference>
<dbReference type="InterPro" id="IPR000064">
    <property type="entry name" value="NLP_P60_dom"/>
</dbReference>
<evidence type="ECO:0000256" key="4">
    <source>
        <dbReference type="ARBA" id="ARBA00022807"/>
    </source>
</evidence>
<sequence>MKDNEFKARNKDTDFSKKVEADTVLGRQSAKGSAKPFTSSEHNRYQQKFLDTEKPLDTSTVQNPSDSQEILKPTENNTEQQEDLENINLDSQPDIPYSPPTNEPPKSGGFSNAVTTAARNKRYQRKFNQKKFDVDITEHSADSTAEETQPDSAEALKDNGNYDFTEQTHNPDEAFDRVNGNSDFQLGADSEKDSADGNPKQPDKNRAYQKKRVKTEKTAEYNIKEAVDAGDTVFDRVTEKEDFVFETRESKTEFSFRPSEDKTEKQTAGSKNRLYQEKQSKTESAENADTVLDIPEKGDFQFKRAEKAQAKADKLKGKAEKAQNKLPHKRKVKKQRVYDEKKKKAKTRLKFEKEIKPQSDIYHRSPVKNAADMAGMTVLNKAHSKVSETEHENTGIEAAHKTEQKAESILRFGNRTGRMIIQNRKNAPYKKAARLQFRAEKAEAKAFVQKTLADNPDFKKKSALRKFFQKKQIKKKYQQAKRAEQNAKKAKRAAKTTKDVTVYVVEFIKRHKKVFGVILAIALIIAWIATTISSCAVMGTTGFNSIMVSSYFAEDEDIYAAENYYKDLESGLQSEINNIERDYGGYDEYNYDLAQIGHNPYELISYLTALYMDFTFDDVKQPLDDLFEQQYILTLTSQTETRTDDEGNDKEYKILNVTLVNKNITMLTNTNLTDDQRELYGIYLESKGNRDYLFADDIYSNPAAPPSYTIPGEALNDATFRRLITEAEKYLGYPYVWGGSSPSTSFDCSGFVCWVYQASGVYPLSRTTAQGIFNQCAVVSRADAKPGDIIFFTGTYNAGEPVTHVGIFVGNGMMIHCGNPIQYASIDSSYWSSHFYAFGRLGGG</sequence>
<feature type="compositionally biased region" description="Basic residues" evidence="6">
    <location>
        <begin position="119"/>
        <end position="129"/>
    </location>
</feature>
<keyword evidence="7" id="KW-0812">Transmembrane</keyword>
<evidence type="ECO:0000259" key="8">
    <source>
        <dbReference type="PROSITE" id="PS51935"/>
    </source>
</evidence>
<keyword evidence="3" id="KW-0378">Hydrolase</keyword>
<feature type="compositionally biased region" description="Basic and acidic residues" evidence="6">
    <location>
        <begin position="189"/>
        <end position="206"/>
    </location>
</feature>
<evidence type="ECO:0000256" key="2">
    <source>
        <dbReference type="ARBA" id="ARBA00022670"/>
    </source>
</evidence>
<feature type="compositionally biased region" description="Basic residues" evidence="6">
    <location>
        <begin position="326"/>
        <end position="335"/>
    </location>
</feature>
<comment type="caution">
    <text evidence="9">The sequence shown here is derived from an EMBL/GenBank/DDBJ whole genome shotgun (WGS) entry which is preliminary data.</text>
</comment>
<feature type="transmembrane region" description="Helical" evidence="7">
    <location>
        <begin position="514"/>
        <end position="539"/>
    </location>
</feature>
<evidence type="ECO:0000313" key="9">
    <source>
        <dbReference type="EMBL" id="MCC2211477.1"/>
    </source>
</evidence>
<evidence type="ECO:0000256" key="5">
    <source>
        <dbReference type="SAM" id="Coils"/>
    </source>
</evidence>
<dbReference type="EMBL" id="JAJEQM010000018">
    <property type="protein sequence ID" value="MCC2211477.1"/>
    <property type="molecule type" value="Genomic_DNA"/>
</dbReference>